<accession>A0A3D8SXE5</accession>
<feature type="transmembrane region" description="Helical" evidence="5">
    <location>
        <begin position="149"/>
        <end position="174"/>
    </location>
</feature>
<dbReference type="EMBL" id="PDLN01000003">
    <property type="protein sequence ID" value="RDW90940.1"/>
    <property type="molecule type" value="Genomic_DNA"/>
</dbReference>
<feature type="transmembrane region" description="Helical" evidence="5">
    <location>
        <begin position="398"/>
        <end position="418"/>
    </location>
</feature>
<dbReference type="Proteomes" id="UP000256328">
    <property type="component" value="Unassembled WGS sequence"/>
</dbReference>
<feature type="transmembrane region" description="Helical" evidence="5">
    <location>
        <begin position="320"/>
        <end position="341"/>
    </location>
</feature>
<organism evidence="7 8">
    <name type="scientific">Coleophoma crateriformis</name>
    <dbReference type="NCBI Taxonomy" id="565419"/>
    <lineage>
        <taxon>Eukaryota</taxon>
        <taxon>Fungi</taxon>
        <taxon>Dikarya</taxon>
        <taxon>Ascomycota</taxon>
        <taxon>Pezizomycotina</taxon>
        <taxon>Leotiomycetes</taxon>
        <taxon>Helotiales</taxon>
        <taxon>Dermateaceae</taxon>
        <taxon>Coleophoma</taxon>
    </lineage>
</organism>
<dbReference type="GO" id="GO:0022857">
    <property type="term" value="F:transmembrane transporter activity"/>
    <property type="evidence" value="ECO:0007669"/>
    <property type="project" value="InterPro"/>
</dbReference>
<evidence type="ECO:0000256" key="2">
    <source>
        <dbReference type="ARBA" id="ARBA00022692"/>
    </source>
</evidence>
<feature type="transmembrane region" description="Helical" evidence="5">
    <location>
        <begin position="252"/>
        <end position="272"/>
    </location>
</feature>
<keyword evidence="8" id="KW-1185">Reference proteome</keyword>
<protein>
    <recommendedName>
        <fullName evidence="6">Major facilitator superfamily (MFS) profile domain-containing protein</fullName>
    </recommendedName>
</protein>
<proteinExistence type="predicted"/>
<evidence type="ECO:0000256" key="4">
    <source>
        <dbReference type="ARBA" id="ARBA00023136"/>
    </source>
</evidence>
<dbReference type="Pfam" id="PF07690">
    <property type="entry name" value="MFS_1"/>
    <property type="match status" value="1"/>
</dbReference>
<dbReference type="PROSITE" id="PS50850">
    <property type="entry name" value="MFS"/>
    <property type="match status" value="1"/>
</dbReference>
<evidence type="ECO:0000259" key="6">
    <source>
        <dbReference type="PROSITE" id="PS50850"/>
    </source>
</evidence>
<evidence type="ECO:0000313" key="7">
    <source>
        <dbReference type="EMBL" id="RDW90940.1"/>
    </source>
</evidence>
<dbReference type="PANTHER" id="PTHR23501">
    <property type="entry name" value="MAJOR FACILITATOR SUPERFAMILY"/>
    <property type="match status" value="1"/>
</dbReference>
<evidence type="ECO:0000256" key="3">
    <source>
        <dbReference type="ARBA" id="ARBA00022989"/>
    </source>
</evidence>
<dbReference type="AlphaFoldDB" id="A0A3D8SXE5"/>
<dbReference type="OrthoDB" id="2985014at2759"/>
<name>A0A3D8SXE5_9HELO</name>
<dbReference type="InterPro" id="IPR020846">
    <property type="entry name" value="MFS_dom"/>
</dbReference>
<keyword evidence="4 5" id="KW-0472">Membrane</keyword>
<sequence>MSLTVTLSCEQVPVLEEPAVVALGHPLELLEVDDDHALAERETAEDESQYPTGLPRLLILFSAALVSVLASMDGSMVSVAVPALTDHFHTVRDIGWYSAAFRLCACSFQFMFGKLYKIFSVKWVFIISILVFMAGSTVCASAPTSAMFVLGRAICGFASAGVMAGCFRLLVLYIPMRKRPLYTGLIGSVSGMSGIAAPALGGVIVDRLGWRWCFWIALPLSFVTLVSLFFCLSDVKPEVELTWAQRISELDLVGNVLFLPSLTCLFVALSWAGSKYAWNSPTDIGLLCTFGVLLGLFALDQYRKGDAATLPPRILRNRSVLAGFTYTLCCNSATMVIQYYLPTYFQAVRGYSASKSGYFQFPLVGGDILAVIVHGVGVSTSDTIRRSWLMTTLTMKTALAEILVFSGCYGFAGGIGFLSPQSAVQMSLPPSGGSIGLSIILFAEQIGPAVFVSAAQNIFESRLASNLHELVPSLNATSVESMGLSDLKSLIGPENLADVLLGFDKSLAQTWYLAVALACVTMVGSATMEWKSVKEKRE</sequence>
<feature type="transmembrane region" description="Helical" evidence="5">
    <location>
        <begin position="94"/>
        <end position="112"/>
    </location>
</feature>
<evidence type="ECO:0000256" key="1">
    <source>
        <dbReference type="ARBA" id="ARBA00004141"/>
    </source>
</evidence>
<dbReference type="PANTHER" id="PTHR23501:SF198">
    <property type="entry name" value="AZOLE RESISTANCE PROTEIN 1-RELATED"/>
    <property type="match status" value="1"/>
</dbReference>
<keyword evidence="3 5" id="KW-1133">Transmembrane helix</keyword>
<feature type="transmembrane region" description="Helical" evidence="5">
    <location>
        <begin position="57"/>
        <end position="82"/>
    </location>
</feature>
<dbReference type="SUPFAM" id="SSF103473">
    <property type="entry name" value="MFS general substrate transporter"/>
    <property type="match status" value="1"/>
</dbReference>
<dbReference type="GO" id="GO:0005886">
    <property type="term" value="C:plasma membrane"/>
    <property type="evidence" value="ECO:0007669"/>
    <property type="project" value="TreeGrafter"/>
</dbReference>
<comment type="subcellular location">
    <subcellularLocation>
        <location evidence="1">Membrane</location>
        <topology evidence="1">Multi-pass membrane protein</topology>
    </subcellularLocation>
</comment>
<dbReference type="InterPro" id="IPR011701">
    <property type="entry name" value="MFS"/>
</dbReference>
<evidence type="ECO:0000313" key="8">
    <source>
        <dbReference type="Proteomes" id="UP000256328"/>
    </source>
</evidence>
<dbReference type="Gene3D" id="1.20.1250.20">
    <property type="entry name" value="MFS general substrate transporter like domains"/>
    <property type="match status" value="1"/>
</dbReference>
<feature type="transmembrane region" description="Helical" evidence="5">
    <location>
        <begin position="209"/>
        <end position="232"/>
    </location>
</feature>
<feature type="domain" description="Major facilitator superfamily (MFS) profile" evidence="6">
    <location>
        <begin position="59"/>
        <end position="533"/>
    </location>
</feature>
<gene>
    <name evidence="7" type="ORF">BP5796_02105</name>
</gene>
<keyword evidence="2 5" id="KW-0812">Transmembrane</keyword>
<comment type="caution">
    <text evidence="7">The sequence shown here is derived from an EMBL/GenBank/DDBJ whole genome shotgun (WGS) entry which is preliminary data.</text>
</comment>
<feature type="transmembrane region" description="Helical" evidence="5">
    <location>
        <begin position="124"/>
        <end position="143"/>
    </location>
</feature>
<evidence type="ECO:0000256" key="5">
    <source>
        <dbReference type="SAM" id="Phobius"/>
    </source>
</evidence>
<feature type="transmembrane region" description="Helical" evidence="5">
    <location>
        <begin position="284"/>
        <end position="299"/>
    </location>
</feature>
<feature type="transmembrane region" description="Helical" evidence="5">
    <location>
        <begin position="361"/>
        <end position="378"/>
    </location>
</feature>
<dbReference type="InterPro" id="IPR036259">
    <property type="entry name" value="MFS_trans_sf"/>
</dbReference>
<feature type="transmembrane region" description="Helical" evidence="5">
    <location>
        <begin position="181"/>
        <end position="203"/>
    </location>
</feature>
<reference evidence="7 8" key="1">
    <citation type="journal article" date="2018" name="IMA Fungus">
        <title>IMA Genome-F 9: Draft genome sequence of Annulohypoxylon stygium, Aspergillus mulundensis, Berkeleyomyces basicola (syn. Thielaviopsis basicola), Ceratocystis smalleyi, two Cercospora beticola strains, Coleophoma cylindrospora, Fusarium fracticaudum, Phialophora cf. hyalina, and Morchella septimelata.</title>
        <authorList>
            <person name="Wingfield B.D."/>
            <person name="Bills G.F."/>
            <person name="Dong Y."/>
            <person name="Huang W."/>
            <person name="Nel W.J."/>
            <person name="Swalarsk-Parry B.S."/>
            <person name="Vaghefi N."/>
            <person name="Wilken P.M."/>
            <person name="An Z."/>
            <person name="de Beer Z.W."/>
            <person name="De Vos L."/>
            <person name="Chen L."/>
            <person name="Duong T.A."/>
            <person name="Gao Y."/>
            <person name="Hammerbacher A."/>
            <person name="Kikkert J.R."/>
            <person name="Li Y."/>
            <person name="Li H."/>
            <person name="Li K."/>
            <person name="Li Q."/>
            <person name="Liu X."/>
            <person name="Ma X."/>
            <person name="Naidoo K."/>
            <person name="Pethybridge S.J."/>
            <person name="Sun J."/>
            <person name="Steenkamp E.T."/>
            <person name="van der Nest M.A."/>
            <person name="van Wyk S."/>
            <person name="Wingfield M.J."/>
            <person name="Xiong C."/>
            <person name="Yue Q."/>
            <person name="Zhang X."/>
        </authorList>
    </citation>
    <scope>NUCLEOTIDE SEQUENCE [LARGE SCALE GENOMIC DNA]</scope>
    <source>
        <strain evidence="7 8">BP5796</strain>
    </source>
</reference>